<dbReference type="EMBL" id="CP001016">
    <property type="protein sequence ID" value="ACB97098.1"/>
    <property type="molecule type" value="Genomic_DNA"/>
</dbReference>
<gene>
    <name evidence="1" type="ordered locus">Bind_3541</name>
</gene>
<dbReference type="KEGG" id="bid:Bind_3541"/>
<keyword evidence="2" id="KW-1185">Reference proteome</keyword>
<reference evidence="2" key="1">
    <citation type="submission" date="2008-03" db="EMBL/GenBank/DDBJ databases">
        <title>Complete sequence of chromosome of Beijerinckia indica subsp. indica ATCC 9039.</title>
        <authorList>
            <consortium name="US DOE Joint Genome Institute"/>
            <person name="Copeland A."/>
            <person name="Lucas S."/>
            <person name="Lapidus A."/>
            <person name="Glavina del Rio T."/>
            <person name="Dalin E."/>
            <person name="Tice H."/>
            <person name="Bruce D."/>
            <person name="Goodwin L."/>
            <person name="Pitluck S."/>
            <person name="LaButti K."/>
            <person name="Schmutz J."/>
            <person name="Larimer F."/>
            <person name="Land M."/>
            <person name="Hauser L."/>
            <person name="Kyrpides N."/>
            <person name="Mikhailova N."/>
            <person name="Dunfield P.F."/>
            <person name="Dedysh S.N."/>
            <person name="Liesack W."/>
            <person name="Saw J.H."/>
            <person name="Alam M."/>
            <person name="Chen Y."/>
            <person name="Murrell J.C."/>
            <person name="Richardson P."/>
        </authorList>
    </citation>
    <scope>NUCLEOTIDE SEQUENCE [LARGE SCALE GENOMIC DNA]</scope>
    <source>
        <strain evidence="2">ATCC 9039 / DSM 1715 / NCIMB 8712</strain>
    </source>
</reference>
<evidence type="ECO:0000313" key="2">
    <source>
        <dbReference type="Proteomes" id="UP000001695"/>
    </source>
</evidence>
<dbReference type="AlphaFoldDB" id="B2IFK2"/>
<proteinExistence type="predicted"/>
<organism evidence="1 2">
    <name type="scientific">Beijerinckia indica subsp. indica (strain ATCC 9039 / DSM 1715 / NCIMB 8712)</name>
    <dbReference type="NCBI Taxonomy" id="395963"/>
    <lineage>
        <taxon>Bacteria</taxon>
        <taxon>Pseudomonadati</taxon>
        <taxon>Pseudomonadota</taxon>
        <taxon>Alphaproteobacteria</taxon>
        <taxon>Hyphomicrobiales</taxon>
        <taxon>Beijerinckiaceae</taxon>
        <taxon>Beijerinckia</taxon>
    </lineage>
</organism>
<name>B2IFK2_BEII9</name>
<sequence>MRVGITRLLPLTRRPGSSRVILMPILRMGTMATDIQQGVARDITTTITSIIIVNAIISIMNIRQTRTHGCDGSIVACPALA</sequence>
<dbReference type="Proteomes" id="UP000001695">
    <property type="component" value="Chromosome"/>
</dbReference>
<evidence type="ECO:0000313" key="1">
    <source>
        <dbReference type="EMBL" id="ACB97098.1"/>
    </source>
</evidence>
<protein>
    <submittedName>
        <fullName evidence="1">Uncharacterized protein</fullName>
    </submittedName>
</protein>
<reference evidence="1 2" key="2">
    <citation type="journal article" date="2010" name="J. Bacteriol.">
        <title>Complete genome sequence of Beijerinckia indica subsp. indica.</title>
        <authorList>
            <person name="Tamas I."/>
            <person name="Dedysh S.N."/>
            <person name="Liesack W."/>
            <person name="Stott M.B."/>
            <person name="Alam M."/>
            <person name="Murrell J.C."/>
            <person name="Dunfield P.F."/>
        </authorList>
    </citation>
    <scope>NUCLEOTIDE SEQUENCE [LARGE SCALE GENOMIC DNA]</scope>
    <source>
        <strain evidence="2">ATCC 9039 / DSM 1715 / NCIMB 8712</strain>
    </source>
</reference>
<dbReference type="HOGENOM" id="CLU_2566927_0_0_5"/>
<accession>B2IFK2</accession>